<keyword evidence="6" id="KW-1185">Reference proteome</keyword>
<dbReference type="GO" id="GO:0043657">
    <property type="term" value="C:host cell"/>
    <property type="evidence" value="ECO:0007669"/>
    <property type="project" value="UniProtKB-SubCell"/>
</dbReference>
<sequence>MLNRSNWLTKNDLVNSHHGKRNMAKLVLSCFVLGSALKFSVNISDVNTISDSNSSPEIPFDILTIGHLKEMIYHKQQDTFGQINPNMLILLKVSIPTREKNGKYNKLKENPHLEFVKKEIESEELDESWNVAKSFPDIRMEHVHVIIQPPPPATT</sequence>
<name>A0A2I1HHM6_9GLOM</name>
<evidence type="ECO:0000313" key="5">
    <source>
        <dbReference type="EMBL" id="PKY58382.1"/>
    </source>
</evidence>
<protein>
    <recommendedName>
        <fullName evidence="4">Crinkler effector protein N-terminal domain-containing protein</fullName>
    </recommendedName>
</protein>
<evidence type="ECO:0000256" key="2">
    <source>
        <dbReference type="ARBA" id="ARBA00004613"/>
    </source>
</evidence>
<organism evidence="5 6">
    <name type="scientific">Rhizophagus irregularis</name>
    <dbReference type="NCBI Taxonomy" id="588596"/>
    <lineage>
        <taxon>Eukaryota</taxon>
        <taxon>Fungi</taxon>
        <taxon>Fungi incertae sedis</taxon>
        <taxon>Mucoromycota</taxon>
        <taxon>Glomeromycotina</taxon>
        <taxon>Glomeromycetes</taxon>
        <taxon>Glomerales</taxon>
        <taxon>Glomeraceae</taxon>
        <taxon>Rhizophagus</taxon>
    </lineage>
</organism>
<accession>A0A2I1HHM6</accession>
<feature type="domain" description="Crinkler effector protein N-terminal" evidence="4">
    <location>
        <begin position="27"/>
        <end position="148"/>
    </location>
</feature>
<evidence type="ECO:0000256" key="1">
    <source>
        <dbReference type="ARBA" id="ARBA00004340"/>
    </source>
</evidence>
<dbReference type="InterPro" id="IPR045379">
    <property type="entry name" value="Crinkler_N"/>
</dbReference>
<comment type="caution">
    <text evidence="5">The sequence shown here is derived from an EMBL/GenBank/DDBJ whole genome shotgun (WGS) entry which is preliminary data.</text>
</comment>
<keyword evidence="3" id="KW-0964">Secreted</keyword>
<evidence type="ECO:0000313" key="6">
    <source>
        <dbReference type="Proteomes" id="UP000234323"/>
    </source>
</evidence>
<feature type="non-terminal residue" evidence="5">
    <location>
        <position position="155"/>
    </location>
</feature>
<dbReference type="VEuPathDB" id="FungiDB:FUN_006056"/>
<dbReference type="GO" id="GO:0005576">
    <property type="term" value="C:extracellular region"/>
    <property type="evidence" value="ECO:0007669"/>
    <property type="project" value="UniProtKB-SubCell"/>
</dbReference>
<dbReference type="Pfam" id="PF20147">
    <property type="entry name" value="Crinkler"/>
    <property type="match status" value="1"/>
</dbReference>
<dbReference type="EMBL" id="LLXI01002987">
    <property type="protein sequence ID" value="PKY58382.1"/>
    <property type="molecule type" value="Genomic_DNA"/>
</dbReference>
<dbReference type="Proteomes" id="UP000234323">
    <property type="component" value="Unassembled WGS sequence"/>
</dbReference>
<gene>
    <name evidence="5" type="ORF">RhiirA4_550033</name>
</gene>
<evidence type="ECO:0000259" key="4">
    <source>
        <dbReference type="Pfam" id="PF20147"/>
    </source>
</evidence>
<reference evidence="5 6" key="1">
    <citation type="submission" date="2015-10" db="EMBL/GenBank/DDBJ databases">
        <title>Genome analyses suggest a sexual origin of heterokaryosis in a supposedly ancient asexual fungus.</title>
        <authorList>
            <person name="Ropars J."/>
            <person name="Sedzielewska K."/>
            <person name="Noel J."/>
            <person name="Charron P."/>
            <person name="Farinelli L."/>
            <person name="Marton T."/>
            <person name="Kruger M."/>
            <person name="Pelin A."/>
            <person name="Brachmann A."/>
            <person name="Corradi N."/>
        </authorList>
    </citation>
    <scope>NUCLEOTIDE SEQUENCE [LARGE SCALE GENOMIC DNA]</scope>
    <source>
        <strain evidence="5 6">A4</strain>
    </source>
</reference>
<dbReference type="AlphaFoldDB" id="A0A2I1HHM6"/>
<evidence type="ECO:0000256" key="3">
    <source>
        <dbReference type="ARBA" id="ARBA00022525"/>
    </source>
</evidence>
<comment type="subcellular location">
    <subcellularLocation>
        <location evidence="1">Host cell</location>
    </subcellularLocation>
    <subcellularLocation>
        <location evidence="2">Secreted</location>
    </subcellularLocation>
</comment>
<dbReference type="VEuPathDB" id="FungiDB:RhiirFUN_005756"/>
<proteinExistence type="predicted"/>